<reference evidence="11 12" key="1">
    <citation type="journal article" date="2007" name="Nat. Biotechnol.">
        <title>Genome sequence of the lignocellulose-bioconverting and xylose-fermenting yeast Pichia stipitis.</title>
        <authorList>
            <person name="Jeffries T.W."/>
            <person name="Grigoriev I.V."/>
            <person name="Grimwood J."/>
            <person name="Laplaza J.M."/>
            <person name="Aerts A."/>
            <person name="Salamov A."/>
            <person name="Schmutz J."/>
            <person name="Lindquist E."/>
            <person name="Dehal P."/>
            <person name="Shapiro H."/>
            <person name="Jin Y.S."/>
            <person name="Passoth V."/>
            <person name="Richardson P.M."/>
        </authorList>
    </citation>
    <scope>NUCLEOTIDE SEQUENCE [LARGE SCALE GENOMIC DNA]</scope>
    <source>
        <strain evidence="12">ATCC 58785 / CBS 6054 / NBRC 10063 / NRRL Y-11545</strain>
    </source>
</reference>
<dbReference type="InterPro" id="IPR021988">
    <property type="entry name" value="BMT1"/>
</dbReference>
<evidence type="ECO:0000256" key="1">
    <source>
        <dbReference type="ARBA" id="ARBA00004606"/>
    </source>
</evidence>
<evidence type="ECO:0000256" key="9">
    <source>
        <dbReference type="ARBA" id="ARBA00023316"/>
    </source>
</evidence>
<evidence type="ECO:0000256" key="8">
    <source>
        <dbReference type="ARBA" id="ARBA00023136"/>
    </source>
</evidence>
<proteinExistence type="inferred from homology"/>
<keyword evidence="4" id="KW-0808">Transferase</keyword>
<comment type="similarity">
    <text evidence="2">Belongs to the BMT family.</text>
</comment>
<dbReference type="Proteomes" id="UP000002258">
    <property type="component" value="Chromosome 1"/>
</dbReference>
<evidence type="ECO:0000256" key="2">
    <source>
        <dbReference type="ARBA" id="ARBA00009486"/>
    </source>
</evidence>
<evidence type="ECO:0000313" key="11">
    <source>
        <dbReference type="EMBL" id="EAZ62846.2"/>
    </source>
</evidence>
<dbReference type="eggNOG" id="ENOG502QTZG">
    <property type="taxonomic scope" value="Eukaryota"/>
</dbReference>
<dbReference type="OrthoDB" id="3631276at2759"/>
<sequence length="545" mass="62877">RCLLSKNLILSGTLVALIMVLNLNVWFYLSHNIYKSASGPSFNLLNSPISEKIVSLEYSDLKIPGYSFIEKGIDDIENFKCGDVRFYDDHGVKTSKPQSLEQKRDMKMIRDQALRMNSTGEYPIIRKCFFDKDEEKEEDILKKKWYKFAGSSTWLDKYQVYFLVSRVVYSHRSIRNKPTISIAYAQVFNRNWEELLDYQFPQSDLVFPAILPVGLDEHPEGANVYLGADDPRVILRNYNDTIGDTQEQEPVIIYNSYRADIGWKRAIHVYRPLTNAREAVPMRLVGRKPRNREKNWAPFFDEDASSINFVYSFNPLRIIKCDYNNGDCNKISGAPFEKNDARALRGGTNIVRVPASFFPKHLAGKREYWFGIARSHDNDCGCIKTIYRPHSFVISKAYNTNDYTLDYVSSLFDFNIDPQAWNAKHEMAKCTDSKSVLIPNSIAYWDVVTTKNKEGKDQLEDIMGVTFSEADNNNRLIHVKGFLQHLTSIFSGEKEIIVDHYSHFETVEEENNLLSKCATSLAQQYCKSTAKKFKWTFAEDDNNSI</sequence>
<feature type="non-terminal residue" evidence="11">
    <location>
        <position position="1"/>
    </location>
</feature>
<dbReference type="OMA" id="RAMHIYR"/>
<dbReference type="GeneID" id="4851772"/>
<dbReference type="GO" id="GO:0000030">
    <property type="term" value="F:mannosyltransferase activity"/>
    <property type="evidence" value="ECO:0007669"/>
    <property type="project" value="InterPro"/>
</dbReference>
<protein>
    <submittedName>
        <fullName evidence="11">Uncharacterized protein</fullName>
    </submittedName>
</protein>
<comment type="subcellular location">
    <subcellularLocation>
        <location evidence="1">Membrane</location>
        <topology evidence="1">Single-pass type II membrane protein</topology>
    </subcellularLocation>
</comment>
<keyword evidence="12" id="KW-1185">Reference proteome</keyword>
<dbReference type="RefSeq" id="XP_001386869.2">
    <property type="nucleotide sequence ID" value="XM_001386832.1"/>
</dbReference>
<evidence type="ECO:0000256" key="3">
    <source>
        <dbReference type="ARBA" id="ARBA00022676"/>
    </source>
</evidence>
<keyword evidence="6" id="KW-0735">Signal-anchor</keyword>
<dbReference type="AlphaFoldDB" id="A3GHM3"/>
<evidence type="ECO:0000256" key="10">
    <source>
        <dbReference type="SAM" id="Phobius"/>
    </source>
</evidence>
<evidence type="ECO:0000256" key="6">
    <source>
        <dbReference type="ARBA" id="ARBA00022968"/>
    </source>
</evidence>
<evidence type="ECO:0000256" key="7">
    <source>
        <dbReference type="ARBA" id="ARBA00022989"/>
    </source>
</evidence>
<dbReference type="EMBL" id="AAVQ01000002">
    <property type="protein sequence ID" value="EAZ62846.2"/>
    <property type="molecule type" value="Genomic_DNA"/>
</dbReference>
<gene>
    <name evidence="11" type="ORF">PICST_53825</name>
</gene>
<keyword evidence="9" id="KW-0961">Cell wall biogenesis/degradation</keyword>
<evidence type="ECO:0000256" key="5">
    <source>
        <dbReference type="ARBA" id="ARBA00022692"/>
    </source>
</evidence>
<evidence type="ECO:0000313" key="12">
    <source>
        <dbReference type="Proteomes" id="UP000002258"/>
    </source>
</evidence>
<keyword evidence="8 10" id="KW-0472">Membrane</keyword>
<organism evidence="11 12">
    <name type="scientific">Scheffersomyces stipitis (strain ATCC 58785 / CBS 6054 / NBRC 10063 / NRRL Y-11545)</name>
    <name type="common">Yeast</name>
    <name type="synonym">Pichia stipitis</name>
    <dbReference type="NCBI Taxonomy" id="322104"/>
    <lineage>
        <taxon>Eukaryota</taxon>
        <taxon>Fungi</taxon>
        <taxon>Dikarya</taxon>
        <taxon>Ascomycota</taxon>
        <taxon>Saccharomycotina</taxon>
        <taxon>Pichiomycetes</taxon>
        <taxon>Debaryomycetaceae</taxon>
        <taxon>Scheffersomyces</taxon>
    </lineage>
</organism>
<feature type="transmembrane region" description="Helical" evidence="10">
    <location>
        <begin position="7"/>
        <end position="29"/>
    </location>
</feature>
<dbReference type="Pfam" id="PF12141">
    <property type="entry name" value="BMT"/>
    <property type="match status" value="2"/>
</dbReference>
<name>A3GHM3_PICST</name>
<dbReference type="GO" id="GO:0071555">
    <property type="term" value="P:cell wall organization"/>
    <property type="evidence" value="ECO:0007669"/>
    <property type="project" value="UniProtKB-KW"/>
</dbReference>
<keyword evidence="3" id="KW-0328">Glycosyltransferase</keyword>
<dbReference type="KEGG" id="pic:PICST_53825"/>
<keyword evidence="5 10" id="KW-0812">Transmembrane</keyword>
<dbReference type="HOGENOM" id="CLU_013841_3_0_1"/>
<dbReference type="STRING" id="322104.A3GHM3"/>
<comment type="caution">
    <text evidence="11">The sequence shown here is derived from an EMBL/GenBank/DDBJ whole genome shotgun (WGS) entry which is preliminary data.</text>
</comment>
<dbReference type="GO" id="GO:0016020">
    <property type="term" value="C:membrane"/>
    <property type="evidence" value="ECO:0007669"/>
    <property type="project" value="UniProtKB-SubCell"/>
</dbReference>
<keyword evidence="7 10" id="KW-1133">Transmembrane helix</keyword>
<evidence type="ECO:0000256" key="4">
    <source>
        <dbReference type="ARBA" id="ARBA00022679"/>
    </source>
</evidence>
<dbReference type="InParanoid" id="A3GHM3"/>
<accession>A3GHM3</accession>